<comment type="caution">
    <text evidence="1">The sequence shown here is derived from an EMBL/GenBank/DDBJ whole genome shotgun (WGS) entry which is preliminary data.</text>
</comment>
<gene>
    <name evidence="1" type="ORF">J2S13_003110</name>
</gene>
<dbReference type="PANTHER" id="PTHR40050">
    <property type="entry name" value="INNER SPORE COAT PROTEIN H"/>
    <property type="match status" value="1"/>
</dbReference>
<dbReference type="AlphaFoldDB" id="A0AAJ1T7M9"/>
<dbReference type="InterPro" id="IPR014867">
    <property type="entry name" value="Spore_coat_CotH_CotH2/3/7"/>
</dbReference>
<dbReference type="PANTHER" id="PTHR40050:SF1">
    <property type="entry name" value="INNER SPORE COAT PROTEIN H"/>
    <property type="match status" value="1"/>
</dbReference>
<dbReference type="EMBL" id="JAUSUC010000062">
    <property type="protein sequence ID" value="MDQ0216636.1"/>
    <property type="molecule type" value="Genomic_DNA"/>
</dbReference>
<accession>A0AAJ1T7M9</accession>
<dbReference type="Proteomes" id="UP001237207">
    <property type="component" value="Unassembled WGS sequence"/>
</dbReference>
<keyword evidence="1" id="KW-0167">Capsid protein</keyword>
<keyword evidence="1" id="KW-0946">Virion</keyword>
<proteinExistence type="predicted"/>
<evidence type="ECO:0000313" key="2">
    <source>
        <dbReference type="Proteomes" id="UP001237207"/>
    </source>
</evidence>
<reference evidence="1" key="1">
    <citation type="submission" date="2023-07" db="EMBL/GenBank/DDBJ databases">
        <title>Genomic Encyclopedia of Type Strains, Phase IV (KMG-IV): sequencing the most valuable type-strain genomes for metagenomic binning, comparative biology and taxonomic classification.</title>
        <authorList>
            <person name="Goeker M."/>
        </authorList>
    </citation>
    <scope>NUCLEOTIDE SEQUENCE</scope>
    <source>
        <strain evidence="1">DSM 23947</strain>
    </source>
</reference>
<name>A0AAJ1T7M9_9BACI</name>
<keyword evidence="2" id="KW-1185">Reference proteome</keyword>
<evidence type="ECO:0000313" key="1">
    <source>
        <dbReference type="EMBL" id="MDQ0216636.1"/>
    </source>
</evidence>
<dbReference type="Pfam" id="PF08757">
    <property type="entry name" value="CotH"/>
    <property type="match status" value="1"/>
</dbReference>
<organism evidence="1 2">
    <name type="scientific">Oikeobacillus pervagus</name>
    <dbReference type="NCBI Taxonomy" id="1325931"/>
    <lineage>
        <taxon>Bacteria</taxon>
        <taxon>Bacillati</taxon>
        <taxon>Bacillota</taxon>
        <taxon>Bacilli</taxon>
        <taxon>Bacillales</taxon>
        <taxon>Bacillaceae</taxon>
        <taxon>Oikeobacillus</taxon>
    </lineage>
</organism>
<protein>
    <submittedName>
        <fullName evidence="1">Spore coat protein H</fullName>
    </submittedName>
</protein>
<sequence length="360" mass="42860">MEKLPRYHIYIHPLDIRELRNDIWCEDPVPATLKVNNKKFEIDLNYRGSHIRKLKKKSYYISFYKPKTFRMANEVHLNAEYNDPSLIRNKLSLDFFSAIGVLAPQSRYVTLNINGKNEGIYLELESVDENFLLKRNVPKGAIYYAVDGDANFSLMSDLDKDVKKSLDVGYERKCGTDVDDQYLHEMIMKINTIPKDHFEKEIPQYMNVNQYLLWLAGVILTQNYDGFVHNYALYRNENTGQFEVMPWDYDATWGRDVHGEIMEEDYVPITGFNTLTARILDVQSFRKQYQKILSRILQHQFTIEYLKPKIESLQQLIRPYVLEDPYEKDRIERFDQEQEIILQYIDKRAEYIKSHLYKLN</sequence>